<protein>
    <recommendedName>
        <fullName evidence="4">CarboxypepD_reg-like domain-containing protein</fullName>
    </recommendedName>
</protein>
<dbReference type="OrthoDB" id="789400at2"/>
<dbReference type="RefSeq" id="WP_090885013.1">
    <property type="nucleotide sequence ID" value="NZ_FOGG01000015.1"/>
</dbReference>
<gene>
    <name evidence="2" type="ORF">SAMN04488023_11512</name>
</gene>
<dbReference type="EMBL" id="FOGG01000015">
    <property type="protein sequence ID" value="SER73443.1"/>
    <property type="molecule type" value="Genomic_DNA"/>
</dbReference>
<feature type="chain" id="PRO_5011486352" description="CarboxypepD_reg-like domain-containing protein" evidence="1">
    <location>
        <begin position="24"/>
        <end position="237"/>
    </location>
</feature>
<dbReference type="InterPro" id="IPR008969">
    <property type="entry name" value="CarboxyPept-like_regulatory"/>
</dbReference>
<sequence length="237" mass="27075">MKALKIFSCLLVTLICFNFVARSQDFIVKGVVIERGSNIRIALAEITNMRTGIGVGSNDMGMFQLRAKVGDTLYISKRNLIDQRVAVNGTQDLIIYLIRETTTLDEVTVRGNTKQQDLAEIKQEFKNKGVYNGGKTKFLSAVFQPLNALYNLLGKDPKNARRFGRYADNEIKQSQIDQYFNGTIIQNNTDLRGKNLETYMLNCRPEYEKAQFWNSYDYIKYIKESSKKFTDTLGKGK</sequence>
<dbReference type="AlphaFoldDB" id="A0A1H9RMZ7"/>
<evidence type="ECO:0008006" key="4">
    <source>
        <dbReference type="Google" id="ProtNLM"/>
    </source>
</evidence>
<feature type="signal peptide" evidence="1">
    <location>
        <begin position="1"/>
        <end position="23"/>
    </location>
</feature>
<name>A0A1H9RMZ7_9SPHI</name>
<evidence type="ECO:0000313" key="3">
    <source>
        <dbReference type="Proteomes" id="UP000199572"/>
    </source>
</evidence>
<proteinExistence type="predicted"/>
<dbReference type="STRING" id="390241.SAMN04488023_11512"/>
<dbReference type="Proteomes" id="UP000199572">
    <property type="component" value="Unassembled WGS sequence"/>
</dbReference>
<evidence type="ECO:0000256" key="1">
    <source>
        <dbReference type="SAM" id="SignalP"/>
    </source>
</evidence>
<keyword evidence="3" id="KW-1185">Reference proteome</keyword>
<dbReference type="SUPFAM" id="SSF49464">
    <property type="entry name" value="Carboxypeptidase regulatory domain-like"/>
    <property type="match status" value="1"/>
</dbReference>
<organism evidence="2 3">
    <name type="scientific">Pedobacter rhizosphaerae</name>
    <dbReference type="NCBI Taxonomy" id="390241"/>
    <lineage>
        <taxon>Bacteria</taxon>
        <taxon>Pseudomonadati</taxon>
        <taxon>Bacteroidota</taxon>
        <taxon>Sphingobacteriia</taxon>
        <taxon>Sphingobacteriales</taxon>
        <taxon>Sphingobacteriaceae</taxon>
        <taxon>Pedobacter</taxon>
    </lineage>
</organism>
<accession>A0A1H9RMZ7</accession>
<reference evidence="2 3" key="1">
    <citation type="submission" date="2016-10" db="EMBL/GenBank/DDBJ databases">
        <authorList>
            <person name="de Groot N.N."/>
        </authorList>
    </citation>
    <scope>NUCLEOTIDE SEQUENCE [LARGE SCALE GENOMIC DNA]</scope>
    <source>
        <strain evidence="2 3">DSM 18610</strain>
    </source>
</reference>
<keyword evidence="1" id="KW-0732">Signal</keyword>
<evidence type="ECO:0000313" key="2">
    <source>
        <dbReference type="EMBL" id="SER73443.1"/>
    </source>
</evidence>